<dbReference type="EMBL" id="VFIA01000043">
    <property type="protein sequence ID" value="MBC3794346.1"/>
    <property type="molecule type" value="Genomic_DNA"/>
</dbReference>
<reference evidence="2 3" key="1">
    <citation type="submission" date="2019-06" db="EMBL/GenBank/DDBJ databases">
        <title>Spirosoma utsteinense sp. nov. isolated from Antarctic ice-free soils.</title>
        <authorList>
            <person name="Tahon G."/>
        </authorList>
    </citation>
    <scope>NUCLEOTIDE SEQUENCE [LARGE SCALE GENOMIC DNA]</scope>
    <source>
        <strain evidence="2 3">LMG 31447</strain>
    </source>
</reference>
<sequence>MAGRREKKSNIQGKWLKEALAAQDMSVYRLAKELGYSREKFYRHIGNKTYLSSESLAEIASKFPTMNIRYVLTGEGKSVVDKS</sequence>
<evidence type="ECO:0000313" key="3">
    <source>
        <dbReference type="Proteomes" id="UP000700732"/>
    </source>
</evidence>
<proteinExistence type="predicted"/>
<evidence type="ECO:0000313" key="2">
    <source>
        <dbReference type="EMBL" id="MBC3794346.1"/>
    </source>
</evidence>
<dbReference type="RefSeq" id="WP_186740767.1">
    <property type="nucleotide sequence ID" value="NZ_VFIA01000043.1"/>
</dbReference>
<dbReference type="Gene3D" id="1.10.260.40">
    <property type="entry name" value="lambda repressor-like DNA-binding domains"/>
    <property type="match status" value="1"/>
</dbReference>
<evidence type="ECO:0000259" key="1">
    <source>
        <dbReference type="Pfam" id="PF13443"/>
    </source>
</evidence>
<organism evidence="2 3">
    <name type="scientific">Spirosoma utsteinense</name>
    <dbReference type="NCBI Taxonomy" id="2585773"/>
    <lineage>
        <taxon>Bacteria</taxon>
        <taxon>Pseudomonadati</taxon>
        <taxon>Bacteroidota</taxon>
        <taxon>Cytophagia</taxon>
        <taxon>Cytophagales</taxon>
        <taxon>Cytophagaceae</taxon>
        <taxon>Spirosoma</taxon>
    </lineage>
</organism>
<gene>
    <name evidence="2" type="ORF">FH603_4873</name>
</gene>
<dbReference type="Proteomes" id="UP000700732">
    <property type="component" value="Unassembled WGS sequence"/>
</dbReference>
<comment type="caution">
    <text evidence="2">The sequence shown here is derived from an EMBL/GenBank/DDBJ whole genome shotgun (WGS) entry which is preliminary data.</text>
</comment>
<feature type="domain" description="HTH cro/C1-type" evidence="1">
    <location>
        <begin position="16"/>
        <end position="61"/>
    </location>
</feature>
<dbReference type="InterPro" id="IPR001387">
    <property type="entry name" value="Cro/C1-type_HTH"/>
</dbReference>
<keyword evidence="3" id="KW-1185">Reference proteome</keyword>
<dbReference type="Pfam" id="PF13443">
    <property type="entry name" value="HTH_26"/>
    <property type="match status" value="1"/>
</dbReference>
<protein>
    <submittedName>
        <fullName evidence="2">Plasmid maintenance system antidote protein VapI</fullName>
    </submittedName>
</protein>
<name>A0ABR6WCT5_9BACT</name>
<dbReference type="SUPFAM" id="SSF47413">
    <property type="entry name" value="lambda repressor-like DNA-binding domains"/>
    <property type="match status" value="1"/>
</dbReference>
<dbReference type="InterPro" id="IPR010982">
    <property type="entry name" value="Lambda_DNA-bd_dom_sf"/>
</dbReference>
<accession>A0ABR6WCT5</accession>